<dbReference type="RefSeq" id="WP_009094153.1">
    <property type="nucleotide sequence ID" value="NZ_JACHXU010000006.1"/>
</dbReference>
<dbReference type="EMBL" id="JACHXU010000006">
    <property type="protein sequence ID" value="MBB3206546.1"/>
    <property type="molecule type" value="Genomic_DNA"/>
</dbReference>
<gene>
    <name evidence="2" type="ORF">FHS27_002355</name>
</gene>
<reference evidence="2 3" key="1">
    <citation type="submission" date="2020-08" db="EMBL/GenBank/DDBJ databases">
        <title>Genomic Encyclopedia of Type Strains, Phase III (KMG-III): the genomes of soil and plant-associated and newly described type strains.</title>
        <authorList>
            <person name="Whitman W."/>
        </authorList>
    </citation>
    <scope>NUCLEOTIDE SEQUENCE [LARGE SCALE GENOMIC DNA]</scope>
    <source>
        <strain evidence="2 3">CECT 8075</strain>
    </source>
</reference>
<feature type="coiled-coil region" evidence="1">
    <location>
        <begin position="34"/>
        <end position="61"/>
    </location>
</feature>
<evidence type="ECO:0000256" key="1">
    <source>
        <dbReference type="SAM" id="Coils"/>
    </source>
</evidence>
<evidence type="ECO:0000313" key="3">
    <source>
        <dbReference type="Proteomes" id="UP000536179"/>
    </source>
</evidence>
<name>A0A7W5DXW4_9BACT</name>
<evidence type="ECO:0000313" key="2">
    <source>
        <dbReference type="EMBL" id="MBB3206546.1"/>
    </source>
</evidence>
<organism evidence="2 3">
    <name type="scientific">Aporhodopirellula rubra</name>
    <dbReference type="NCBI Taxonomy" id="980271"/>
    <lineage>
        <taxon>Bacteria</taxon>
        <taxon>Pseudomonadati</taxon>
        <taxon>Planctomycetota</taxon>
        <taxon>Planctomycetia</taxon>
        <taxon>Pirellulales</taxon>
        <taxon>Pirellulaceae</taxon>
        <taxon>Aporhodopirellula</taxon>
    </lineage>
</organism>
<keyword evidence="1" id="KW-0175">Coiled coil</keyword>
<dbReference type="AlphaFoldDB" id="A0A7W5DXW4"/>
<keyword evidence="3" id="KW-1185">Reference proteome</keyword>
<sequence>MPAIDLLLFASLALVIGVVSGWSMGYRAGKAKGDADGEARRQDAENRLKELQHQTKELLGMRDED</sequence>
<dbReference type="Proteomes" id="UP000536179">
    <property type="component" value="Unassembled WGS sequence"/>
</dbReference>
<comment type="caution">
    <text evidence="2">The sequence shown here is derived from an EMBL/GenBank/DDBJ whole genome shotgun (WGS) entry which is preliminary data.</text>
</comment>
<protein>
    <submittedName>
        <fullName evidence="2">Membrane protein YqaA with SNARE-associated domain</fullName>
    </submittedName>
</protein>
<proteinExistence type="predicted"/>
<accession>A0A7W5DXW4</accession>